<comment type="cofactor">
    <cofactor evidence="1">
        <name>pyridoxal 5'-phosphate</name>
        <dbReference type="ChEBI" id="CHEBI:597326"/>
    </cofactor>
</comment>
<gene>
    <name evidence="6" type="primary">sbnA</name>
    <name evidence="6" type="ORF">K8344_00225</name>
</gene>
<protein>
    <submittedName>
        <fullName evidence="6">2,3-diaminopropionate biosynthesis protein SbnA</fullName>
    </submittedName>
</protein>
<evidence type="ECO:0000256" key="4">
    <source>
        <dbReference type="ARBA" id="ARBA00022898"/>
    </source>
</evidence>
<evidence type="ECO:0000313" key="6">
    <source>
        <dbReference type="EMBL" id="MCG2429533.1"/>
    </source>
</evidence>
<dbReference type="NCBIfam" id="TIGR03945">
    <property type="entry name" value="PLP_SbnA_fam"/>
    <property type="match status" value="1"/>
</dbReference>
<evidence type="ECO:0000256" key="1">
    <source>
        <dbReference type="ARBA" id="ARBA00001933"/>
    </source>
</evidence>
<evidence type="ECO:0000313" key="7">
    <source>
        <dbReference type="Proteomes" id="UP001139462"/>
    </source>
</evidence>
<dbReference type="GO" id="GO:1901605">
    <property type="term" value="P:alpha-amino acid metabolic process"/>
    <property type="evidence" value="ECO:0007669"/>
    <property type="project" value="UniProtKB-ARBA"/>
</dbReference>
<dbReference type="EMBL" id="JAIRBB010000001">
    <property type="protein sequence ID" value="MCG2429533.1"/>
    <property type="molecule type" value="Genomic_DNA"/>
</dbReference>
<proteinExistence type="predicted"/>
<dbReference type="AlphaFoldDB" id="A0A9X1R0X2"/>
<dbReference type="Gene3D" id="3.40.50.1100">
    <property type="match status" value="2"/>
</dbReference>
<comment type="caution">
    <text evidence="6">The sequence shown here is derived from an EMBL/GenBank/DDBJ whole genome shotgun (WGS) entry which is preliminary data.</text>
</comment>
<dbReference type="RefSeq" id="WP_237606245.1">
    <property type="nucleotide sequence ID" value="NZ_JAIRBB010000001.1"/>
</dbReference>
<dbReference type="Pfam" id="PF00291">
    <property type="entry name" value="PALP"/>
    <property type="match status" value="1"/>
</dbReference>
<evidence type="ECO:0000256" key="3">
    <source>
        <dbReference type="ARBA" id="ARBA00022679"/>
    </source>
</evidence>
<evidence type="ECO:0000259" key="5">
    <source>
        <dbReference type="Pfam" id="PF00291"/>
    </source>
</evidence>
<dbReference type="InterPro" id="IPR023927">
    <property type="entry name" value="SbnA"/>
</dbReference>
<reference evidence="6" key="1">
    <citation type="submission" date="2021-09" db="EMBL/GenBank/DDBJ databases">
        <title>Genome of Aequorivita sp. strain F64183.</title>
        <authorList>
            <person name="Wang Y."/>
        </authorList>
    </citation>
    <scope>NUCLEOTIDE SEQUENCE</scope>
    <source>
        <strain evidence="6">F64183</strain>
    </source>
</reference>
<keyword evidence="3" id="KW-0808">Transferase</keyword>
<dbReference type="InterPro" id="IPR001926">
    <property type="entry name" value="TrpB-like_PALP"/>
</dbReference>
<sequence length="353" mass="39578">MFKGINPTKLYLYILYSLKDSCEIIMMNNLLETIKNTPLVKFENLSKANSISIYGKLEYLNAGKSLKSRTSKNMIDWALENKLLKQGDTVIESSSGNMAIGLAQLCTYYGLNLIVVVDPNAKQSTLDILKVYGATIEKVKKPHRTDGFLGARLERVQQLIDITPNSYWPNQYKNKQNPKTYYATAKEIFKEFNEAPDYIFLSVSTCGTLMGFANYIEENKLPTKVIAVDAKGSVLFGKKPEKRIIAGHGASIPSSFLDTQLIHDNVQVTDLDCIKGCWKLLHNEAILAGGSTGGTLIAIENYADKLPKNSKCVMLVADDGERYIDSIYNKEWIEKQFSLSPEKIKALTSKWQK</sequence>
<dbReference type="GO" id="GO:0016740">
    <property type="term" value="F:transferase activity"/>
    <property type="evidence" value="ECO:0007669"/>
    <property type="project" value="UniProtKB-KW"/>
</dbReference>
<organism evidence="6 7">
    <name type="scientific">Aequorivita xiaoshiensis</name>
    <dbReference type="NCBI Taxonomy" id="2874476"/>
    <lineage>
        <taxon>Bacteria</taxon>
        <taxon>Pseudomonadati</taxon>
        <taxon>Bacteroidota</taxon>
        <taxon>Flavobacteriia</taxon>
        <taxon>Flavobacteriales</taxon>
        <taxon>Flavobacteriaceae</taxon>
        <taxon>Aequorivita</taxon>
    </lineage>
</organism>
<evidence type="ECO:0000256" key="2">
    <source>
        <dbReference type="ARBA" id="ARBA00011738"/>
    </source>
</evidence>
<name>A0A9X1R0X2_9FLAO</name>
<dbReference type="CDD" id="cd01561">
    <property type="entry name" value="CBS_like"/>
    <property type="match status" value="1"/>
</dbReference>
<feature type="domain" description="Tryptophan synthase beta chain-like PALP" evidence="5">
    <location>
        <begin position="32"/>
        <end position="318"/>
    </location>
</feature>
<dbReference type="Proteomes" id="UP001139462">
    <property type="component" value="Unassembled WGS sequence"/>
</dbReference>
<keyword evidence="4" id="KW-0663">Pyridoxal phosphate</keyword>
<accession>A0A9X1R0X2</accession>
<dbReference type="SUPFAM" id="SSF53686">
    <property type="entry name" value="Tryptophan synthase beta subunit-like PLP-dependent enzymes"/>
    <property type="match status" value="1"/>
</dbReference>
<dbReference type="PANTHER" id="PTHR10314">
    <property type="entry name" value="CYSTATHIONINE BETA-SYNTHASE"/>
    <property type="match status" value="1"/>
</dbReference>
<keyword evidence="7" id="KW-1185">Reference proteome</keyword>
<dbReference type="InterPro" id="IPR050214">
    <property type="entry name" value="Cys_Synth/Cystath_Beta-Synth"/>
</dbReference>
<dbReference type="InterPro" id="IPR036052">
    <property type="entry name" value="TrpB-like_PALP_sf"/>
</dbReference>
<comment type="subunit">
    <text evidence="2">Homodimer.</text>
</comment>